<dbReference type="AlphaFoldDB" id="A0A0F9ECT9"/>
<feature type="domain" description="Glycosyl transferase family 1" evidence="1">
    <location>
        <begin position="410"/>
        <end position="507"/>
    </location>
</feature>
<dbReference type="CDD" id="cd03801">
    <property type="entry name" value="GT4_PimA-like"/>
    <property type="match status" value="1"/>
</dbReference>
<dbReference type="Gene3D" id="3.40.50.2000">
    <property type="entry name" value="Glycogen Phosphorylase B"/>
    <property type="match status" value="1"/>
</dbReference>
<dbReference type="SUPFAM" id="SSF53756">
    <property type="entry name" value="UDP-Glycosyltransferase/glycogen phosphorylase"/>
    <property type="match status" value="1"/>
</dbReference>
<evidence type="ECO:0000259" key="1">
    <source>
        <dbReference type="Pfam" id="PF00534"/>
    </source>
</evidence>
<sequence>MSENGRRLKGSLKVFVGVPFLGIGGPSEAHLPRALKSIAAQRTTVQMTDPWVTQTSSGQGETRYRVARKMNDIMDKGVKSGCTHIWFVDADCELLPTALDDLIRLNVDIASGVSPTHNDWNETTAAWELPGGGLRFYRRMDIEGKVVGESEVVATGGFCMLIKRRALLRYSKYHAPLRYHTVRALKAMYGPELQFFIDARRMGFSVRLHGGVMCGHLPEYPLTYKGGEDKLHNKIRAVKWRRPTRWLIIVDVYDWAWDIASRELLKALPNSTGRIVSIRDFNKVNPMQYDVVLIYPWGMHNIISRLSPMNTVVCMAGGEQLNMMGSFKKRCGRFKFFGACNTVIQDRLKAELPDKTVLLLSHGVDTQRFKPAPPDNSVFTVGWAGSHERILKRLFFAREIAEKAGFYLDVAGFKQYPHSAMPGFYQGLDAFLVTSTKEAHPLVVYEAMATGLPVVTTRVGDVDQYIRDGLNGFILPVNASVDSFVKVLNWLRKDPALRARIGAAARQTTLEKLSWAEV</sequence>
<protein>
    <recommendedName>
        <fullName evidence="1">Glycosyl transferase family 1 domain-containing protein</fullName>
    </recommendedName>
</protein>
<organism evidence="2">
    <name type="scientific">marine sediment metagenome</name>
    <dbReference type="NCBI Taxonomy" id="412755"/>
    <lineage>
        <taxon>unclassified sequences</taxon>
        <taxon>metagenomes</taxon>
        <taxon>ecological metagenomes</taxon>
    </lineage>
</organism>
<proteinExistence type="predicted"/>
<reference evidence="2" key="1">
    <citation type="journal article" date="2015" name="Nature">
        <title>Complex archaea that bridge the gap between prokaryotes and eukaryotes.</title>
        <authorList>
            <person name="Spang A."/>
            <person name="Saw J.H."/>
            <person name="Jorgensen S.L."/>
            <person name="Zaremba-Niedzwiedzka K."/>
            <person name="Martijn J."/>
            <person name="Lind A.E."/>
            <person name="van Eijk R."/>
            <person name="Schleper C."/>
            <person name="Guy L."/>
            <person name="Ettema T.J."/>
        </authorList>
    </citation>
    <scope>NUCLEOTIDE SEQUENCE</scope>
</reference>
<dbReference type="Pfam" id="PF00534">
    <property type="entry name" value="Glycos_transf_1"/>
    <property type="match status" value="1"/>
</dbReference>
<gene>
    <name evidence="2" type="ORF">LCGC14_2090390</name>
</gene>
<dbReference type="InterPro" id="IPR001296">
    <property type="entry name" value="Glyco_trans_1"/>
</dbReference>
<feature type="non-terminal residue" evidence="2">
    <location>
        <position position="518"/>
    </location>
</feature>
<dbReference type="PANTHER" id="PTHR12526">
    <property type="entry name" value="GLYCOSYLTRANSFERASE"/>
    <property type="match status" value="1"/>
</dbReference>
<name>A0A0F9ECT9_9ZZZZ</name>
<dbReference type="SUPFAM" id="SSF53448">
    <property type="entry name" value="Nucleotide-diphospho-sugar transferases"/>
    <property type="match status" value="1"/>
</dbReference>
<accession>A0A0F9ECT9</accession>
<dbReference type="InterPro" id="IPR029044">
    <property type="entry name" value="Nucleotide-diphossugar_trans"/>
</dbReference>
<dbReference type="GO" id="GO:0016757">
    <property type="term" value="F:glycosyltransferase activity"/>
    <property type="evidence" value="ECO:0007669"/>
    <property type="project" value="InterPro"/>
</dbReference>
<comment type="caution">
    <text evidence="2">The sequence shown here is derived from an EMBL/GenBank/DDBJ whole genome shotgun (WGS) entry which is preliminary data.</text>
</comment>
<dbReference type="EMBL" id="LAZR01025448">
    <property type="protein sequence ID" value="KKL71888.1"/>
    <property type="molecule type" value="Genomic_DNA"/>
</dbReference>
<evidence type="ECO:0000313" key="2">
    <source>
        <dbReference type="EMBL" id="KKL71888.1"/>
    </source>
</evidence>